<name>A0A7J7SUN2_PIPKU</name>
<dbReference type="Proteomes" id="UP000558488">
    <property type="component" value="Unassembled WGS sequence"/>
</dbReference>
<dbReference type="AlphaFoldDB" id="A0A7J7SUN2"/>
<accession>A0A7J7SUN2</accession>
<evidence type="ECO:0000313" key="1">
    <source>
        <dbReference type="EMBL" id="KAF6292166.1"/>
    </source>
</evidence>
<keyword evidence="2" id="KW-1185">Reference proteome</keyword>
<evidence type="ECO:0000313" key="2">
    <source>
        <dbReference type="Proteomes" id="UP000558488"/>
    </source>
</evidence>
<protein>
    <submittedName>
        <fullName evidence="1">Uncharacterized protein</fullName>
    </submittedName>
</protein>
<reference evidence="1 2" key="1">
    <citation type="journal article" date="2020" name="Nature">
        <title>Six reference-quality genomes reveal evolution of bat adaptations.</title>
        <authorList>
            <person name="Jebb D."/>
            <person name="Huang Z."/>
            <person name="Pippel M."/>
            <person name="Hughes G.M."/>
            <person name="Lavrichenko K."/>
            <person name="Devanna P."/>
            <person name="Winkler S."/>
            <person name="Jermiin L.S."/>
            <person name="Skirmuntt E.C."/>
            <person name="Katzourakis A."/>
            <person name="Burkitt-Gray L."/>
            <person name="Ray D.A."/>
            <person name="Sullivan K.A.M."/>
            <person name="Roscito J.G."/>
            <person name="Kirilenko B.M."/>
            <person name="Davalos L.M."/>
            <person name="Corthals A.P."/>
            <person name="Power M.L."/>
            <person name="Jones G."/>
            <person name="Ransome R.D."/>
            <person name="Dechmann D.K.N."/>
            <person name="Locatelli A.G."/>
            <person name="Puechmaille S.J."/>
            <person name="Fedrigo O."/>
            <person name="Jarvis E.D."/>
            <person name="Hiller M."/>
            <person name="Vernes S.C."/>
            <person name="Myers E.W."/>
            <person name="Teeling E.C."/>
        </authorList>
    </citation>
    <scope>NUCLEOTIDE SEQUENCE [LARGE SCALE GENOMIC DNA]</scope>
    <source>
        <strain evidence="1">MPipKuh1</strain>
        <tissue evidence="1">Flight muscle</tissue>
    </source>
</reference>
<organism evidence="1 2">
    <name type="scientific">Pipistrellus kuhlii</name>
    <name type="common">Kuhl's pipistrelle</name>
    <dbReference type="NCBI Taxonomy" id="59472"/>
    <lineage>
        <taxon>Eukaryota</taxon>
        <taxon>Metazoa</taxon>
        <taxon>Chordata</taxon>
        <taxon>Craniata</taxon>
        <taxon>Vertebrata</taxon>
        <taxon>Euteleostomi</taxon>
        <taxon>Mammalia</taxon>
        <taxon>Eutheria</taxon>
        <taxon>Laurasiatheria</taxon>
        <taxon>Chiroptera</taxon>
        <taxon>Yangochiroptera</taxon>
        <taxon>Vespertilionidae</taxon>
        <taxon>Pipistrellus</taxon>
    </lineage>
</organism>
<gene>
    <name evidence="1" type="ORF">mPipKuh1_009775</name>
</gene>
<comment type="caution">
    <text evidence="1">The sequence shown here is derived from an EMBL/GenBank/DDBJ whole genome shotgun (WGS) entry which is preliminary data.</text>
</comment>
<dbReference type="EMBL" id="JACAGB010000037">
    <property type="protein sequence ID" value="KAF6292166.1"/>
    <property type="molecule type" value="Genomic_DNA"/>
</dbReference>
<proteinExistence type="predicted"/>
<sequence>MRSRLFSLNPQKVEVTNQFSENNPPIFSYTTVIYTTGTGHNLRTERLSIFSVTCEIITFWKKCYDFVGRACMAKGVAERLRKDRQKNESCFLVGWGFLRDSANSHQPSLYFIADATRQSKGVVKMFTAFSWVLILLHYKHLIRLCLPAASSTQARGPRVWTTGSR</sequence>